<name>A0ACD5U7U6_AVESA</name>
<evidence type="ECO:0000313" key="1">
    <source>
        <dbReference type="EnsemblPlants" id="AVESA.00010b.r2.2AG0197470.1.CDS"/>
    </source>
</evidence>
<dbReference type="EnsemblPlants" id="AVESA.00010b.r2.2AG0197470.1">
    <property type="protein sequence ID" value="AVESA.00010b.r2.2AG0197470.1.CDS"/>
    <property type="gene ID" value="AVESA.00010b.r2.2AG0197470"/>
</dbReference>
<dbReference type="Proteomes" id="UP001732700">
    <property type="component" value="Chromosome 2A"/>
</dbReference>
<reference evidence="1" key="1">
    <citation type="submission" date="2021-05" db="EMBL/GenBank/DDBJ databases">
        <authorList>
            <person name="Scholz U."/>
            <person name="Mascher M."/>
            <person name="Fiebig A."/>
        </authorList>
    </citation>
    <scope>NUCLEOTIDE SEQUENCE [LARGE SCALE GENOMIC DNA]</scope>
</reference>
<keyword evidence="2" id="KW-1185">Reference proteome</keyword>
<accession>A0ACD5U7U6</accession>
<reference evidence="1" key="2">
    <citation type="submission" date="2025-09" db="UniProtKB">
        <authorList>
            <consortium name="EnsemblPlants"/>
        </authorList>
    </citation>
    <scope>IDENTIFICATION</scope>
</reference>
<proteinExistence type="predicted"/>
<sequence length="683" mass="74291">MTSHNKLSCYLSILIVPFLAQLVSSDVLWKECDSTRNYTANSTFQSNLRQLSSTLPINASSSPALFSTGAVGAIPDTVYALTLCRGDTTNASACAECIGHAFRDAQQVCPYNMDATIYYDYCYLRISNQNFLASTDNTKRRVMPNGEKVTSPAAAFDAAVALLLAAVVDHAALNSSRRFGTGLQDFDVSTPKIYGMAQCRPDIVPAECLEGIVKAMPKHFSGRRGGRILGLRCNYRFELYPPFSGNPVLHLQAPALAATVPSPSPNGDGPGVPDGGERRNKPNTIILILAAALAVVCGILTSTFVCFCIWSRKRRQRLSILPYSGNMESVGNMSLPMLDLSTVEAATENFAEGNKLGEGGFGAVYKGSLPDGQEIAVKRLSQGSAQGMGELKAELVLIAKLQHKNVVRLVGVCLEEVEKLVIYEYMPNRSLDTILFDDEKKMDLDWGKRFKIINGIARGLQYVHEDSQLKIIHRDLKASNVLLDSDLNPKISDFGLVRLFEGDESKVVTNRVVGTFGYMPPEYVVRGHYSTKSDVFSFGILVLEIITGRKNCASYNSEQSLDLLTDLIWEHWTKGTTLEIADPLLITNSSDDEAKIRTYVHIGLLCIQESPADRPAMSAVNAILNSEGAVLQAPSKPAFCLRGSIPVPELEPRQGASHAATGTSPVAGLMSPNEVSHTELVPR</sequence>
<evidence type="ECO:0000313" key="2">
    <source>
        <dbReference type="Proteomes" id="UP001732700"/>
    </source>
</evidence>
<protein>
    <submittedName>
        <fullName evidence="1">Uncharacterized protein</fullName>
    </submittedName>
</protein>
<organism evidence="1 2">
    <name type="scientific">Avena sativa</name>
    <name type="common">Oat</name>
    <dbReference type="NCBI Taxonomy" id="4498"/>
    <lineage>
        <taxon>Eukaryota</taxon>
        <taxon>Viridiplantae</taxon>
        <taxon>Streptophyta</taxon>
        <taxon>Embryophyta</taxon>
        <taxon>Tracheophyta</taxon>
        <taxon>Spermatophyta</taxon>
        <taxon>Magnoliopsida</taxon>
        <taxon>Liliopsida</taxon>
        <taxon>Poales</taxon>
        <taxon>Poaceae</taxon>
        <taxon>BOP clade</taxon>
        <taxon>Pooideae</taxon>
        <taxon>Poodae</taxon>
        <taxon>Poeae</taxon>
        <taxon>Poeae Chloroplast Group 1 (Aveneae type)</taxon>
        <taxon>Aveninae</taxon>
        <taxon>Avena</taxon>
    </lineage>
</organism>